<organism evidence="2 3">
    <name type="scientific">Ranatra chinensis</name>
    <dbReference type="NCBI Taxonomy" id="642074"/>
    <lineage>
        <taxon>Eukaryota</taxon>
        <taxon>Metazoa</taxon>
        <taxon>Ecdysozoa</taxon>
        <taxon>Arthropoda</taxon>
        <taxon>Hexapoda</taxon>
        <taxon>Insecta</taxon>
        <taxon>Pterygota</taxon>
        <taxon>Neoptera</taxon>
        <taxon>Paraneoptera</taxon>
        <taxon>Hemiptera</taxon>
        <taxon>Heteroptera</taxon>
        <taxon>Panheteroptera</taxon>
        <taxon>Nepomorpha</taxon>
        <taxon>Nepidae</taxon>
        <taxon>Ranatrinae</taxon>
        <taxon>Ranatra</taxon>
    </lineage>
</organism>
<comment type="caution">
    <text evidence="2">The sequence shown here is derived from an EMBL/GenBank/DDBJ whole genome shotgun (WGS) entry which is preliminary data.</text>
</comment>
<dbReference type="AlphaFoldDB" id="A0ABD0YAG7"/>
<dbReference type="EMBL" id="JBFDAA010000018">
    <property type="protein sequence ID" value="KAL1115998.1"/>
    <property type="molecule type" value="Genomic_DNA"/>
</dbReference>
<dbReference type="Proteomes" id="UP001558652">
    <property type="component" value="Unassembled WGS sequence"/>
</dbReference>
<sequence>MAIRRNHDVADSMKYQQVGERGGGAATLQLFRLLVDILIGVLSSVFYVLREILHVFWPPAPKSLAGQHVLNKEQDMAEIALRGELDAGGCVAQCIGSSERCRDGATDRLCRSNYPAHWRNRFQAPKIESTGSRSDFLIRGGSASLQELARGHLKLPES</sequence>
<feature type="transmembrane region" description="Helical" evidence="1">
    <location>
        <begin position="30"/>
        <end position="49"/>
    </location>
</feature>
<protein>
    <submittedName>
        <fullName evidence="2">Uncharacterized protein</fullName>
    </submittedName>
</protein>
<keyword evidence="1" id="KW-1133">Transmembrane helix</keyword>
<reference evidence="2 3" key="1">
    <citation type="submission" date="2024-07" db="EMBL/GenBank/DDBJ databases">
        <title>Chromosome-level genome assembly of the water stick insect Ranatra chinensis (Heteroptera: Nepidae).</title>
        <authorList>
            <person name="Liu X."/>
        </authorList>
    </citation>
    <scope>NUCLEOTIDE SEQUENCE [LARGE SCALE GENOMIC DNA]</scope>
    <source>
        <strain evidence="2">Cailab_2021Rc</strain>
        <tissue evidence="2">Muscle</tissue>
    </source>
</reference>
<gene>
    <name evidence="2" type="ORF">AAG570_005493</name>
</gene>
<proteinExistence type="predicted"/>
<evidence type="ECO:0000256" key="1">
    <source>
        <dbReference type="SAM" id="Phobius"/>
    </source>
</evidence>
<keyword evidence="3" id="KW-1185">Reference proteome</keyword>
<name>A0ABD0YAG7_9HEMI</name>
<evidence type="ECO:0000313" key="3">
    <source>
        <dbReference type="Proteomes" id="UP001558652"/>
    </source>
</evidence>
<accession>A0ABD0YAG7</accession>
<keyword evidence="1" id="KW-0472">Membrane</keyword>
<keyword evidence="1" id="KW-0812">Transmembrane</keyword>
<evidence type="ECO:0000313" key="2">
    <source>
        <dbReference type="EMBL" id="KAL1115998.1"/>
    </source>
</evidence>